<protein>
    <submittedName>
        <fullName evidence="1">Uncharacterized protein</fullName>
    </submittedName>
</protein>
<sequence>MSIRYDLIHYQYFNYLKITNITFFKLKTSLKPFVISGALSAINVSGSYSTPSTFSTVFLTVLKMNAKSSCFSYVVIPMPK</sequence>
<evidence type="ECO:0000313" key="2">
    <source>
        <dbReference type="Proteomes" id="UP000276133"/>
    </source>
</evidence>
<dbReference type="EMBL" id="REGN01004419">
    <property type="protein sequence ID" value="RNA17602.1"/>
    <property type="molecule type" value="Genomic_DNA"/>
</dbReference>
<name>A0A3M7R1Y1_BRAPC</name>
<evidence type="ECO:0000313" key="1">
    <source>
        <dbReference type="EMBL" id="RNA17602.1"/>
    </source>
</evidence>
<comment type="caution">
    <text evidence="1">The sequence shown here is derived from an EMBL/GenBank/DDBJ whole genome shotgun (WGS) entry which is preliminary data.</text>
</comment>
<dbReference type="Proteomes" id="UP000276133">
    <property type="component" value="Unassembled WGS sequence"/>
</dbReference>
<reference evidence="1 2" key="1">
    <citation type="journal article" date="2018" name="Sci. Rep.">
        <title>Genomic signatures of local adaptation to the degree of environmental predictability in rotifers.</title>
        <authorList>
            <person name="Franch-Gras L."/>
            <person name="Hahn C."/>
            <person name="Garcia-Roger E.M."/>
            <person name="Carmona M.J."/>
            <person name="Serra M."/>
            <person name="Gomez A."/>
        </authorList>
    </citation>
    <scope>NUCLEOTIDE SEQUENCE [LARGE SCALE GENOMIC DNA]</scope>
    <source>
        <strain evidence="1">HYR1</strain>
    </source>
</reference>
<organism evidence="1 2">
    <name type="scientific">Brachionus plicatilis</name>
    <name type="common">Marine rotifer</name>
    <name type="synonym">Brachionus muelleri</name>
    <dbReference type="NCBI Taxonomy" id="10195"/>
    <lineage>
        <taxon>Eukaryota</taxon>
        <taxon>Metazoa</taxon>
        <taxon>Spiralia</taxon>
        <taxon>Gnathifera</taxon>
        <taxon>Rotifera</taxon>
        <taxon>Eurotatoria</taxon>
        <taxon>Monogononta</taxon>
        <taxon>Pseudotrocha</taxon>
        <taxon>Ploima</taxon>
        <taxon>Brachionidae</taxon>
        <taxon>Brachionus</taxon>
    </lineage>
</organism>
<keyword evidence="2" id="KW-1185">Reference proteome</keyword>
<gene>
    <name evidence="1" type="ORF">BpHYR1_007367</name>
</gene>
<accession>A0A3M7R1Y1</accession>
<proteinExistence type="predicted"/>
<dbReference type="AlphaFoldDB" id="A0A3M7R1Y1"/>